<feature type="transmembrane region" description="Helical" evidence="1">
    <location>
        <begin position="462"/>
        <end position="484"/>
    </location>
</feature>
<keyword evidence="3" id="KW-1185">Reference proteome</keyword>
<dbReference type="InterPro" id="IPR021514">
    <property type="entry name" value="DUF3176"/>
</dbReference>
<dbReference type="PANTHER" id="PTHR35394">
    <property type="entry name" value="DUF3176 DOMAIN-CONTAINING PROTEIN"/>
    <property type="match status" value="1"/>
</dbReference>
<sequence length="547" mass="59722">MGQSKNSYRLSYMDLGHGQERPLAEPDESTTSLQRPTQQFWGVVWILEILACLVSIALLAAIIGFLSHYDGQSLPEWPYAITLNALVSVLSTAMKAAIAFITTQCLAQLKWLWFRQKNRLSDLTLLDDASRGPVGAFKVLYSFLPRHLVTFGCVILVLAVATDPFVQQVISIQMRSVDTPSPSSIRVCNNSLYGDYGLGAGPGMNKVPLTSMGAVYSGIFKTENSGNKSSLCANITHALQASGTGPDEVFNLPNGLTLSPFSVIMNSTTHLDMLQIDTTDTALILNFTAIAGVGLSDPSATSAVECTLSFCIKTYEASVNDGIFKETLVNTDTRADKVSANNALSDYALTPATCYSDGIRYDRPLDRPGQCTYQVSSMSTMALSNTLGPLLQGYGTLFANYRLQWTPDTLQPLYGTEGNVTEIGSAFASIESSLSVNARSQVCKSTVQGTTKTISAYVQVRWVWLILPGALVVFSLLFLVTTIVRTRNQHVWKSSPLVLLFSDLTVDSLTPWERSGPTLKEMESESKRMDFWLEHAPDGVQFRAEPK</sequence>
<proteinExistence type="predicted"/>
<dbReference type="Pfam" id="PF11374">
    <property type="entry name" value="DUF3176"/>
    <property type="match status" value="1"/>
</dbReference>
<dbReference type="Proteomes" id="UP000631181">
    <property type="component" value="Unassembled WGS sequence"/>
</dbReference>
<comment type="caution">
    <text evidence="2">The sequence shown here is derived from an EMBL/GenBank/DDBJ whole genome shotgun (WGS) entry which is preliminary data.</text>
</comment>
<feature type="transmembrane region" description="Helical" evidence="1">
    <location>
        <begin position="40"/>
        <end position="66"/>
    </location>
</feature>
<keyword evidence="1" id="KW-1133">Transmembrane helix</keyword>
<feature type="transmembrane region" description="Helical" evidence="1">
    <location>
        <begin position="86"/>
        <end position="109"/>
    </location>
</feature>
<accession>A0A8J8WFP0</accession>
<dbReference type="OrthoDB" id="5376804at2759"/>
<evidence type="ECO:0000256" key="1">
    <source>
        <dbReference type="SAM" id="Phobius"/>
    </source>
</evidence>
<dbReference type="AlphaFoldDB" id="A0A8J8WFP0"/>
<gene>
    <name evidence="2" type="ORF">PECM_008486</name>
</gene>
<keyword evidence="1" id="KW-0812">Transmembrane</keyword>
<name>A0A8J8WFP0_9EURO</name>
<evidence type="ECO:0000313" key="2">
    <source>
        <dbReference type="EMBL" id="KAF7714310.1"/>
    </source>
</evidence>
<feature type="transmembrane region" description="Helical" evidence="1">
    <location>
        <begin position="148"/>
        <end position="166"/>
    </location>
</feature>
<evidence type="ECO:0000313" key="3">
    <source>
        <dbReference type="Proteomes" id="UP000631181"/>
    </source>
</evidence>
<reference evidence="2" key="1">
    <citation type="journal article" date="2020" name="Front. Microbiol.">
        <title>Gene regulatory networks of Penicillium echinulatum 2HH and Penicillium oxalicum 114-2 inferred by a computational biology approach.</title>
        <authorList>
            <person name="Lenz A.R."/>
            <person name="Galan-Vasquez E."/>
            <person name="Balbinot E."/>
            <person name="De Abreu F.P."/>
            <person name="De Oliveira N.S."/>
            <person name="Da Rosa L.O."/>
            <person name="De Avila E Silva S."/>
            <person name="Camassola M."/>
            <person name="Dillon A.J.P."/>
            <person name="Perez-Rueda E."/>
        </authorList>
    </citation>
    <scope>NUCLEOTIDE SEQUENCE</scope>
    <source>
        <strain evidence="2">S1M29</strain>
    </source>
</reference>
<dbReference type="PANTHER" id="PTHR35394:SF5">
    <property type="entry name" value="DUF3176 DOMAIN-CONTAINING PROTEIN"/>
    <property type="match status" value="1"/>
</dbReference>
<protein>
    <submittedName>
        <fullName evidence="2">Uncharacterized protein</fullName>
    </submittedName>
</protein>
<organism evidence="2 3">
    <name type="scientific">Penicillium ucsense</name>
    <dbReference type="NCBI Taxonomy" id="2839758"/>
    <lineage>
        <taxon>Eukaryota</taxon>
        <taxon>Fungi</taxon>
        <taxon>Dikarya</taxon>
        <taxon>Ascomycota</taxon>
        <taxon>Pezizomycotina</taxon>
        <taxon>Eurotiomycetes</taxon>
        <taxon>Eurotiomycetidae</taxon>
        <taxon>Eurotiales</taxon>
        <taxon>Aspergillaceae</taxon>
        <taxon>Penicillium</taxon>
    </lineage>
</organism>
<dbReference type="EMBL" id="WIWV01000089">
    <property type="protein sequence ID" value="KAF7714310.1"/>
    <property type="molecule type" value="Genomic_DNA"/>
</dbReference>
<keyword evidence="1" id="KW-0472">Membrane</keyword>